<feature type="compositionally biased region" description="Low complexity" evidence="1">
    <location>
        <begin position="47"/>
        <end position="69"/>
    </location>
</feature>
<reference evidence="2" key="1">
    <citation type="journal article" date="2021" name="IMA Fungus">
        <title>Genomic characterization of three marine fungi, including Emericellopsis atlantica sp. nov. with signatures of a generalist lifestyle and marine biomass degradation.</title>
        <authorList>
            <person name="Hagestad O.C."/>
            <person name="Hou L."/>
            <person name="Andersen J.H."/>
            <person name="Hansen E.H."/>
            <person name="Altermark B."/>
            <person name="Li C."/>
            <person name="Kuhnert E."/>
            <person name="Cox R.J."/>
            <person name="Crous P.W."/>
            <person name="Spatafora J.W."/>
            <person name="Lail K."/>
            <person name="Amirebrahimi M."/>
            <person name="Lipzen A."/>
            <person name="Pangilinan J."/>
            <person name="Andreopoulos W."/>
            <person name="Hayes R.D."/>
            <person name="Ng V."/>
            <person name="Grigoriev I.V."/>
            <person name="Jackson S.A."/>
            <person name="Sutton T.D.S."/>
            <person name="Dobson A.D.W."/>
            <person name="Rama T."/>
        </authorList>
    </citation>
    <scope>NUCLEOTIDE SEQUENCE</scope>
    <source>
        <strain evidence="2">TRa018bII</strain>
    </source>
</reference>
<proteinExistence type="predicted"/>
<gene>
    <name evidence="2" type="ORF">BJ875DRAFT_236718</name>
</gene>
<evidence type="ECO:0000313" key="2">
    <source>
        <dbReference type="EMBL" id="KAG9228513.1"/>
    </source>
</evidence>
<sequence length="505" mass="54865">MSNNEQPNDSFLSSGAIDPRARTYSHRGSNISPRSGVPRTVPDNIFLPSSLPPTSLDSIMHSPSPSQRPNRPPISPPKTRSASADDDAAALVEDWRAYATKMRDQFEGEKAHMVADRAREKEMWVEERQLYEQERKMLLAKIKQYEAAFRSKTGSETFHPSVPSFRQPFVTGQRFSSQNSTAGSVAGSLDSNSRSIPQESGRNADGTPFYAPAPRNPSRTFNSTSETSGLRVDSCSAPRESAIRVTSKELKSADFVQSPPVGHNLETISETPNESIDISHIQPELEGVQIKASAVSPAFAAKIISPCYSPSKLSPNLKPSNQPDLTSSPPSRKSSSPEVKAIEKEKLTLQVAREPENRRLTMHAGHTPSHSITTFEVMGGSRNSVVFVDVDMNKSPTQHFHRPSIAPGMFGEDGTGDPEEDDDGDRPLTGPLGLTNNKPANDLFLGELHSRLEEVSRSSGVSPSSESGRSSTSHTSEVVSQVEKDEGPGLKLKASTNFGRPFGSM</sequence>
<protein>
    <submittedName>
        <fullName evidence="2">Uncharacterized protein</fullName>
    </submittedName>
</protein>
<feature type="compositionally biased region" description="Polar residues" evidence="1">
    <location>
        <begin position="1"/>
        <end position="13"/>
    </location>
</feature>
<feature type="compositionally biased region" description="Polar residues" evidence="1">
    <location>
        <begin position="173"/>
        <end position="201"/>
    </location>
</feature>
<feature type="compositionally biased region" description="Polar residues" evidence="1">
    <location>
        <begin position="217"/>
        <end position="228"/>
    </location>
</feature>
<name>A0A9P7Y8Q9_9HELO</name>
<feature type="compositionally biased region" description="Low complexity" evidence="1">
    <location>
        <begin position="310"/>
        <end position="337"/>
    </location>
</feature>
<dbReference type="Proteomes" id="UP000824998">
    <property type="component" value="Unassembled WGS sequence"/>
</dbReference>
<feature type="compositionally biased region" description="Low complexity" evidence="1">
    <location>
        <begin position="457"/>
        <end position="477"/>
    </location>
</feature>
<dbReference type="AlphaFoldDB" id="A0A9P7Y8Q9"/>
<dbReference type="EMBL" id="MU251923">
    <property type="protein sequence ID" value="KAG9228513.1"/>
    <property type="molecule type" value="Genomic_DNA"/>
</dbReference>
<feature type="region of interest" description="Disordered" evidence="1">
    <location>
        <begin position="1"/>
        <end position="87"/>
    </location>
</feature>
<comment type="caution">
    <text evidence="2">The sequence shown here is derived from an EMBL/GenBank/DDBJ whole genome shotgun (WGS) entry which is preliminary data.</text>
</comment>
<evidence type="ECO:0000256" key="1">
    <source>
        <dbReference type="SAM" id="MobiDB-lite"/>
    </source>
</evidence>
<feature type="region of interest" description="Disordered" evidence="1">
    <location>
        <begin position="398"/>
        <end position="505"/>
    </location>
</feature>
<feature type="region of interest" description="Disordered" evidence="1">
    <location>
        <begin position="310"/>
        <end position="349"/>
    </location>
</feature>
<feature type="compositionally biased region" description="Acidic residues" evidence="1">
    <location>
        <begin position="414"/>
        <end position="424"/>
    </location>
</feature>
<organism evidence="2 3">
    <name type="scientific">Amylocarpus encephaloides</name>
    <dbReference type="NCBI Taxonomy" id="45428"/>
    <lineage>
        <taxon>Eukaryota</taxon>
        <taxon>Fungi</taxon>
        <taxon>Dikarya</taxon>
        <taxon>Ascomycota</taxon>
        <taxon>Pezizomycotina</taxon>
        <taxon>Leotiomycetes</taxon>
        <taxon>Helotiales</taxon>
        <taxon>Helotiales incertae sedis</taxon>
        <taxon>Amylocarpus</taxon>
    </lineage>
</organism>
<accession>A0A9P7Y8Q9</accession>
<dbReference type="OrthoDB" id="5427699at2759"/>
<feature type="compositionally biased region" description="Basic and acidic residues" evidence="1">
    <location>
        <begin position="340"/>
        <end position="349"/>
    </location>
</feature>
<evidence type="ECO:0000313" key="3">
    <source>
        <dbReference type="Proteomes" id="UP000824998"/>
    </source>
</evidence>
<keyword evidence="3" id="KW-1185">Reference proteome</keyword>
<feature type="region of interest" description="Disordered" evidence="1">
    <location>
        <begin position="173"/>
        <end position="235"/>
    </location>
</feature>